<evidence type="ECO:0000256" key="1">
    <source>
        <dbReference type="SAM" id="Phobius"/>
    </source>
</evidence>
<proteinExistence type="predicted"/>
<keyword evidence="1" id="KW-0812">Transmembrane</keyword>
<comment type="caution">
    <text evidence="2">The sequence shown here is derived from an EMBL/GenBank/DDBJ whole genome shotgun (WGS) entry which is preliminary data.</text>
</comment>
<dbReference type="AlphaFoldDB" id="A0A561SVV9"/>
<evidence type="ECO:0000313" key="2">
    <source>
        <dbReference type="EMBL" id="TWF78985.1"/>
    </source>
</evidence>
<keyword evidence="1" id="KW-1133">Transmembrane helix</keyword>
<evidence type="ECO:0000313" key="3">
    <source>
        <dbReference type="Proteomes" id="UP000321261"/>
    </source>
</evidence>
<reference evidence="2 3" key="1">
    <citation type="submission" date="2019-06" db="EMBL/GenBank/DDBJ databases">
        <title>Sequencing the genomes of 1000 actinobacteria strains.</title>
        <authorList>
            <person name="Klenk H.-P."/>
        </authorList>
    </citation>
    <scope>NUCLEOTIDE SEQUENCE [LARGE SCALE GENOMIC DNA]</scope>
    <source>
        <strain evidence="2 3">DSM 45671</strain>
    </source>
</reference>
<dbReference type="EMBL" id="VIWU01000001">
    <property type="protein sequence ID" value="TWF78985.1"/>
    <property type="molecule type" value="Genomic_DNA"/>
</dbReference>
<feature type="transmembrane region" description="Helical" evidence="1">
    <location>
        <begin position="267"/>
        <end position="298"/>
    </location>
</feature>
<accession>A0A561SVV9</accession>
<protein>
    <recommendedName>
        <fullName evidence="4">O-antigen ligase-like membrane protein</fullName>
    </recommendedName>
</protein>
<feature type="transmembrane region" description="Helical" evidence="1">
    <location>
        <begin position="423"/>
        <end position="442"/>
    </location>
</feature>
<feature type="transmembrane region" description="Helical" evidence="1">
    <location>
        <begin position="448"/>
        <end position="465"/>
    </location>
</feature>
<feature type="transmembrane region" description="Helical" evidence="1">
    <location>
        <begin position="159"/>
        <end position="177"/>
    </location>
</feature>
<feature type="transmembrane region" description="Helical" evidence="1">
    <location>
        <begin position="310"/>
        <end position="331"/>
    </location>
</feature>
<dbReference type="Proteomes" id="UP000321261">
    <property type="component" value="Unassembled WGS sequence"/>
</dbReference>
<feature type="transmembrane region" description="Helical" evidence="1">
    <location>
        <begin position="236"/>
        <end position="255"/>
    </location>
</feature>
<name>A0A561SVV9_9PSEU</name>
<feature type="transmembrane region" description="Helical" evidence="1">
    <location>
        <begin position="126"/>
        <end position="147"/>
    </location>
</feature>
<feature type="transmembrane region" description="Helical" evidence="1">
    <location>
        <begin position="391"/>
        <end position="411"/>
    </location>
</feature>
<gene>
    <name evidence="2" type="ORF">FHX44_114911</name>
</gene>
<organism evidence="2 3">
    <name type="scientific">Pseudonocardia hierapolitana</name>
    <dbReference type="NCBI Taxonomy" id="1128676"/>
    <lineage>
        <taxon>Bacteria</taxon>
        <taxon>Bacillati</taxon>
        <taxon>Actinomycetota</taxon>
        <taxon>Actinomycetes</taxon>
        <taxon>Pseudonocardiales</taxon>
        <taxon>Pseudonocardiaceae</taxon>
        <taxon>Pseudonocardia</taxon>
    </lineage>
</organism>
<feature type="transmembrane region" description="Helical" evidence="1">
    <location>
        <begin position="16"/>
        <end position="37"/>
    </location>
</feature>
<feature type="transmembrane region" description="Helical" evidence="1">
    <location>
        <begin position="43"/>
        <end position="63"/>
    </location>
</feature>
<evidence type="ECO:0008006" key="4">
    <source>
        <dbReference type="Google" id="ProtNLM"/>
    </source>
</evidence>
<keyword evidence="1" id="KW-0472">Membrane</keyword>
<sequence>MTRRGQLIRADSAERLVVVLALTGSAATASVLAVLGASASGTIGGRYVVLGVAALGVAALTAYRPIAATYIYLALLPFLAGIERGALLPLVRPNEALLVLLLAGALVGGYVRFLRGESIPFGRDRLDASLVAFLVLATLWPITSMLLRGVQPVGADLAALLPICKQMAVLLLVRATVVSDIQMRRCLQLVVLPAAAVALIAVLQTLRFGPVLDLLETYWNAKTTSFDENVRGSTTLAHPIATGDYIIIGLILLVVGRLKGMFRSRYWLIPGALLTVGVFAAGQFSSWLAAGIAGAVLLWRFPEARRKAALLVPLAPYAAVLGAPAVLGRLADFQSGELPVSWRVRWDNVTHFYLPELTGHSILLGVSPNSVIEAPETWRQTIYLEAGYVQFLWIGGVPLLLAFLWLSREILRQAGQSRDLPGPYGVCCAGLEVIWWIVLVLTVLDPHLFLRGVGDLLFILIAISTRRAHEREHYSQVVPG</sequence>
<feature type="transmembrane region" description="Helical" evidence="1">
    <location>
        <begin position="189"/>
        <end position="209"/>
    </location>
</feature>
<feature type="transmembrane region" description="Helical" evidence="1">
    <location>
        <begin position="70"/>
        <end position="90"/>
    </location>
</feature>
<feature type="transmembrane region" description="Helical" evidence="1">
    <location>
        <begin position="96"/>
        <end position="114"/>
    </location>
</feature>
<keyword evidence="3" id="KW-1185">Reference proteome</keyword>